<dbReference type="Gene3D" id="1.25.40.10">
    <property type="entry name" value="Tetratricopeptide repeat domain"/>
    <property type="match status" value="1"/>
</dbReference>
<dbReference type="InterPro" id="IPR036280">
    <property type="entry name" value="Multihaem_cyt_sf"/>
</dbReference>
<organism evidence="6 7">
    <name type="scientific">Kineobactrum salinum</name>
    <dbReference type="NCBI Taxonomy" id="2708301"/>
    <lineage>
        <taxon>Bacteria</taxon>
        <taxon>Pseudomonadati</taxon>
        <taxon>Pseudomonadota</taxon>
        <taxon>Gammaproteobacteria</taxon>
        <taxon>Cellvibrionales</taxon>
        <taxon>Halieaceae</taxon>
        <taxon>Kineobactrum</taxon>
    </lineage>
</organism>
<accession>A0A6C0U2U5</accession>
<dbReference type="GO" id="GO:0016491">
    <property type="term" value="F:oxidoreductase activity"/>
    <property type="evidence" value="ECO:0007669"/>
    <property type="project" value="TreeGrafter"/>
</dbReference>
<dbReference type="PANTHER" id="PTHR35038:SF8">
    <property type="entry name" value="C-TYPE POLYHEME CYTOCHROME OMCC"/>
    <property type="match status" value="1"/>
</dbReference>
<dbReference type="SMART" id="SM00028">
    <property type="entry name" value="TPR"/>
    <property type="match status" value="4"/>
</dbReference>
<keyword evidence="2" id="KW-0802">TPR repeat</keyword>
<evidence type="ECO:0000256" key="2">
    <source>
        <dbReference type="PROSITE-ProRule" id="PRU00339"/>
    </source>
</evidence>
<sequence>MPAFPFALLLYGALLAPVTSAGQEPMFSGSESCAGCHTQQHTLWQGSHHDLAMQDATTDSVLGDFNDASFTHRGITTRFLRRDGQFLIRTAGEDGEIQEFPVRHVFGVDPLQQYLLPLSRGRLQAFDIAWDTRPAAAGGQRWFHLNPDEVGDHSDPLHWTGPYMNWNASCAECHSTNLEKNYDPATRSYDTRYSELDVGCEACHGPGREHQRLAVAGRLAESASAGFATELAQRGEWVFEASAPIARRRSTLNSNAQNDSCGRCHSRRATLGHYQYGRPLLDTHQLALPEAPLYYHDGQIRDEVFVYGSFVQSRMHRAGVVCSNCHEPHSLELRAEGNGVCAQCHRADVYDQQEHHHHPDTSAGALCANCHMPETTYMVVDPRRDHSIRIPRPDLSVVSGVPNACNQCHQERDADWALAALREWGVSFRDTATHPARALQGLAAGDHRAVPEVLALANDAAAAPIMRATALQALGRSGADNVAASAEPLLHSADPLLRLGAVRGLASLPLNQRYPLLAPLVADPVTTVRMAVAEALAAVPLAQIPEAQAEPLRRLFAEYSEIQRQLADMPGNQLQLAAFLQERGDSPAAEQAYREALELNPQLLTARLNLADLLRAQQREDEAANQLLQALQVAPDHGPSLHALGLLEIRRGNREQALAHLERAAAVEEQGVRHRYVYAIALHDSGQTQRAVATLQTLHRAAPANEEVLVALVQYSAELGQRQQAQNYARQLMELAPDNTAYRQLWQRLAAQP</sequence>
<feature type="domain" description="Cytochrome c7-like" evidence="5">
    <location>
        <begin position="334"/>
        <end position="410"/>
    </location>
</feature>
<dbReference type="KEGG" id="kim:G3T16_10360"/>
<dbReference type="InterPro" id="IPR011989">
    <property type="entry name" value="ARM-like"/>
</dbReference>
<dbReference type="Gene3D" id="1.10.1130.10">
    <property type="entry name" value="Flavocytochrome C3, Chain A"/>
    <property type="match status" value="2"/>
</dbReference>
<name>A0A6C0U2U5_9GAMM</name>
<dbReference type="Gene3D" id="1.25.10.10">
    <property type="entry name" value="Leucine-rich Repeat Variant"/>
    <property type="match status" value="1"/>
</dbReference>
<evidence type="ECO:0000259" key="4">
    <source>
        <dbReference type="Pfam" id="PF13435"/>
    </source>
</evidence>
<keyword evidence="7" id="KW-1185">Reference proteome</keyword>
<feature type="repeat" description="TPR" evidence="2">
    <location>
        <begin position="570"/>
        <end position="603"/>
    </location>
</feature>
<dbReference type="InterPro" id="IPR029467">
    <property type="entry name" value="Cyt_c7-like"/>
</dbReference>
<dbReference type="InterPro" id="IPR023155">
    <property type="entry name" value="Cyt_c-552/4"/>
</dbReference>
<proteinExistence type="predicted"/>
<evidence type="ECO:0000256" key="3">
    <source>
        <dbReference type="SAM" id="SignalP"/>
    </source>
</evidence>
<dbReference type="InterPro" id="IPR011990">
    <property type="entry name" value="TPR-like_helical_dom_sf"/>
</dbReference>
<feature type="signal peptide" evidence="3">
    <location>
        <begin position="1"/>
        <end position="21"/>
    </location>
</feature>
<protein>
    <submittedName>
        <fullName evidence="6">Tetratricopeptide repeat protein</fullName>
    </submittedName>
</protein>
<dbReference type="Proteomes" id="UP000477680">
    <property type="component" value="Chromosome"/>
</dbReference>
<gene>
    <name evidence="6" type="ORF">G3T16_10360</name>
</gene>
<evidence type="ECO:0000313" key="7">
    <source>
        <dbReference type="Proteomes" id="UP000477680"/>
    </source>
</evidence>
<dbReference type="RefSeq" id="WP_163495161.1">
    <property type="nucleotide sequence ID" value="NZ_CP048711.1"/>
</dbReference>
<feature type="domain" description="Cytochrome c-552/4" evidence="4">
    <location>
        <begin position="166"/>
        <end position="205"/>
    </location>
</feature>
<feature type="chain" id="PRO_5025407988" evidence="3">
    <location>
        <begin position="22"/>
        <end position="753"/>
    </location>
</feature>
<dbReference type="PANTHER" id="PTHR35038">
    <property type="entry name" value="DISSIMILATORY SULFITE REDUCTASE SIRA"/>
    <property type="match status" value="1"/>
</dbReference>
<keyword evidence="1 3" id="KW-0732">Signal</keyword>
<dbReference type="SUPFAM" id="SSF48695">
    <property type="entry name" value="Multiheme cytochromes"/>
    <property type="match status" value="1"/>
</dbReference>
<dbReference type="SUPFAM" id="SSF48452">
    <property type="entry name" value="TPR-like"/>
    <property type="match status" value="1"/>
</dbReference>
<evidence type="ECO:0000313" key="6">
    <source>
        <dbReference type="EMBL" id="QIB65759.1"/>
    </source>
</evidence>
<dbReference type="Pfam" id="PF14522">
    <property type="entry name" value="Cytochrome_C7"/>
    <property type="match status" value="1"/>
</dbReference>
<reference evidence="6 7" key="1">
    <citation type="submission" date="2020-02" db="EMBL/GenBank/DDBJ databases">
        <title>Genome sequencing for Kineobactrum sp. M2.</title>
        <authorList>
            <person name="Park S.-J."/>
        </authorList>
    </citation>
    <scope>NUCLEOTIDE SEQUENCE [LARGE SCALE GENOMIC DNA]</scope>
    <source>
        <strain evidence="6 7">M2</strain>
    </source>
</reference>
<evidence type="ECO:0000256" key="1">
    <source>
        <dbReference type="ARBA" id="ARBA00022729"/>
    </source>
</evidence>
<evidence type="ECO:0000259" key="5">
    <source>
        <dbReference type="Pfam" id="PF14522"/>
    </source>
</evidence>
<dbReference type="InterPro" id="IPR051829">
    <property type="entry name" value="Multiheme_Cytochr_ET"/>
</dbReference>
<dbReference type="AlphaFoldDB" id="A0A6C0U2U5"/>
<dbReference type="PROSITE" id="PS50005">
    <property type="entry name" value="TPR"/>
    <property type="match status" value="1"/>
</dbReference>
<dbReference type="Pfam" id="PF13429">
    <property type="entry name" value="TPR_15"/>
    <property type="match status" value="1"/>
</dbReference>
<dbReference type="InterPro" id="IPR019734">
    <property type="entry name" value="TPR_rpt"/>
</dbReference>
<dbReference type="EMBL" id="CP048711">
    <property type="protein sequence ID" value="QIB65759.1"/>
    <property type="molecule type" value="Genomic_DNA"/>
</dbReference>
<dbReference type="Pfam" id="PF13435">
    <property type="entry name" value="Cytochrome_C554"/>
    <property type="match status" value="1"/>
</dbReference>